<sequence>MADFKYQAYDSEGNSRKGHIEAIDKLTATKRLNEQGLKPAKLEPVSTQIGGLFGEKRLTLDDIEFLTAELSLLLRSGVKIDRGLEIVKRSKSNLALKALLDDVCQKVKQGTMLSTSLAAYPEYFDPLYINLVKMGEETGTLPDIFASLAEDLKFKKDLKRKALQALVYPMVILSVCVVCIVFVFNFIVPQLSSLFDNVKDLPSYTRILLGTSDFFINYQFFLLALIIASAFAIRTFLNKSEGKQKFDRFFLHTPVISTFVVVMERIRFNSSMAMMLNAGLSLDKAILLALDSVKNSVVKLELLTVQKQIREGGRLTEKLSQSVIYPDFYVSLLEVAEESGDMSIAFDEVASRSKVEFESWTTKITNLLEPILILFMGGIVGSVVVVMLLSIVSINDFG</sequence>
<name>A0ABX6V9Y9_9GAMM</name>
<comment type="similarity">
    <text evidence="2">Belongs to the GSP F family.</text>
</comment>
<dbReference type="PANTHER" id="PTHR30012">
    <property type="entry name" value="GENERAL SECRETION PATHWAY PROTEIN"/>
    <property type="match status" value="1"/>
</dbReference>
<evidence type="ECO:0000256" key="6">
    <source>
        <dbReference type="ARBA" id="ARBA00023136"/>
    </source>
</evidence>
<evidence type="ECO:0000256" key="7">
    <source>
        <dbReference type="SAM" id="Phobius"/>
    </source>
</evidence>
<dbReference type="Proteomes" id="UP000316416">
    <property type="component" value="Chromosome"/>
</dbReference>
<evidence type="ECO:0000259" key="8">
    <source>
        <dbReference type="Pfam" id="PF00482"/>
    </source>
</evidence>
<keyword evidence="4 7" id="KW-0812">Transmembrane</keyword>
<protein>
    <submittedName>
        <fullName evidence="9">Type II secretion system F family protein</fullName>
    </submittedName>
</protein>
<keyword evidence="3" id="KW-1003">Cell membrane</keyword>
<keyword evidence="10" id="KW-1185">Reference proteome</keyword>
<evidence type="ECO:0000256" key="2">
    <source>
        <dbReference type="ARBA" id="ARBA00005745"/>
    </source>
</evidence>
<proteinExistence type="inferred from homology"/>
<organism evidence="9 10">
    <name type="scientific">Shewanella eurypsychrophilus</name>
    <dbReference type="NCBI Taxonomy" id="2593656"/>
    <lineage>
        <taxon>Bacteria</taxon>
        <taxon>Pseudomonadati</taxon>
        <taxon>Pseudomonadota</taxon>
        <taxon>Gammaproteobacteria</taxon>
        <taxon>Alteromonadales</taxon>
        <taxon>Shewanellaceae</taxon>
        <taxon>Shewanella</taxon>
    </lineage>
</organism>
<feature type="transmembrane region" description="Helical" evidence="7">
    <location>
        <begin position="371"/>
        <end position="394"/>
    </location>
</feature>
<dbReference type="Pfam" id="PF00482">
    <property type="entry name" value="T2SSF"/>
    <property type="match status" value="2"/>
</dbReference>
<feature type="transmembrane region" description="Helical" evidence="7">
    <location>
        <begin position="165"/>
        <end position="188"/>
    </location>
</feature>
<evidence type="ECO:0000256" key="1">
    <source>
        <dbReference type="ARBA" id="ARBA00004651"/>
    </source>
</evidence>
<feature type="transmembrane region" description="Helical" evidence="7">
    <location>
        <begin position="218"/>
        <end position="237"/>
    </location>
</feature>
<dbReference type="PANTHER" id="PTHR30012:SF0">
    <property type="entry name" value="TYPE II SECRETION SYSTEM PROTEIN F-RELATED"/>
    <property type="match status" value="1"/>
</dbReference>
<comment type="subcellular location">
    <subcellularLocation>
        <location evidence="1">Cell membrane</location>
        <topology evidence="1">Multi-pass membrane protein</topology>
    </subcellularLocation>
</comment>
<dbReference type="Gene3D" id="1.20.81.30">
    <property type="entry name" value="Type II secretion system (T2SS), domain F"/>
    <property type="match status" value="2"/>
</dbReference>
<dbReference type="PRINTS" id="PR00812">
    <property type="entry name" value="BCTERIALGSPF"/>
</dbReference>
<evidence type="ECO:0000256" key="3">
    <source>
        <dbReference type="ARBA" id="ARBA00022475"/>
    </source>
</evidence>
<evidence type="ECO:0000256" key="4">
    <source>
        <dbReference type="ARBA" id="ARBA00022692"/>
    </source>
</evidence>
<evidence type="ECO:0000313" key="10">
    <source>
        <dbReference type="Proteomes" id="UP000316416"/>
    </source>
</evidence>
<dbReference type="EMBL" id="CP045503">
    <property type="protein sequence ID" value="QPG58683.1"/>
    <property type="molecule type" value="Genomic_DNA"/>
</dbReference>
<reference evidence="9" key="1">
    <citation type="submission" date="2021-07" db="EMBL/GenBank/DDBJ databases">
        <title>Shewanella sp. YLB-07 whole genome sequence.</title>
        <authorList>
            <person name="Yu L."/>
        </authorList>
    </citation>
    <scope>NUCLEOTIDE SEQUENCE</scope>
    <source>
        <strain evidence="9">YLB-08</strain>
    </source>
</reference>
<feature type="domain" description="Type II secretion system protein GspF" evidence="8">
    <location>
        <begin position="271"/>
        <end position="389"/>
    </location>
</feature>
<accession>A0ABX6V9Y9</accession>
<evidence type="ECO:0000313" key="9">
    <source>
        <dbReference type="EMBL" id="QPG58683.1"/>
    </source>
</evidence>
<keyword evidence="6 7" id="KW-0472">Membrane</keyword>
<dbReference type="InterPro" id="IPR003004">
    <property type="entry name" value="GspF/PilC"/>
</dbReference>
<dbReference type="InterPro" id="IPR018076">
    <property type="entry name" value="T2SS_GspF_dom"/>
</dbReference>
<dbReference type="RefSeq" id="WP_195873086.1">
    <property type="nucleotide sequence ID" value="NZ_CP045503.2"/>
</dbReference>
<feature type="domain" description="Type II secretion system protein GspF" evidence="8">
    <location>
        <begin position="68"/>
        <end position="189"/>
    </location>
</feature>
<keyword evidence="5 7" id="KW-1133">Transmembrane helix</keyword>
<dbReference type="InterPro" id="IPR042094">
    <property type="entry name" value="T2SS_GspF_sf"/>
</dbReference>
<evidence type="ECO:0000256" key="5">
    <source>
        <dbReference type="ARBA" id="ARBA00022989"/>
    </source>
</evidence>
<gene>
    <name evidence="9" type="ORF">FM038_015600</name>
</gene>